<dbReference type="AlphaFoldDB" id="A0A3P7X0N5"/>
<protein>
    <submittedName>
        <fullName evidence="1">Uncharacterized protein</fullName>
    </submittedName>
</protein>
<organism evidence="1 2">
    <name type="scientific">Haemonchus placei</name>
    <name type="common">Barber's pole worm</name>
    <dbReference type="NCBI Taxonomy" id="6290"/>
    <lineage>
        <taxon>Eukaryota</taxon>
        <taxon>Metazoa</taxon>
        <taxon>Ecdysozoa</taxon>
        <taxon>Nematoda</taxon>
        <taxon>Chromadorea</taxon>
        <taxon>Rhabditida</taxon>
        <taxon>Rhabditina</taxon>
        <taxon>Rhabditomorpha</taxon>
        <taxon>Strongyloidea</taxon>
        <taxon>Trichostrongylidae</taxon>
        <taxon>Haemonchus</taxon>
    </lineage>
</organism>
<proteinExistence type="predicted"/>
<keyword evidence="2" id="KW-1185">Reference proteome</keyword>
<dbReference type="Proteomes" id="UP000268014">
    <property type="component" value="Unassembled WGS sequence"/>
</dbReference>
<evidence type="ECO:0000313" key="2">
    <source>
        <dbReference type="Proteomes" id="UP000268014"/>
    </source>
</evidence>
<name>A0A3P7X0N5_HAEPC</name>
<dbReference type="EMBL" id="UZAF01019397">
    <property type="protein sequence ID" value="VDO59709.1"/>
    <property type="molecule type" value="Genomic_DNA"/>
</dbReference>
<evidence type="ECO:0000313" key="1">
    <source>
        <dbReference type="EMBL" id="VDO59709.1"/>
    </source>
</evidence>
<accession>A0A3P7X0N5</accession>
<sequence length="75" mass="8780">MTANRTFCPCLHSFSPRFCRICVSIKSARKGGLVVFRSVEQFIWKFMLLFRISFDFSINTIRAGAEHKVRKNSQY</sequence>
<gene>
    <name evidence="1" type="ORF">HPLM_LOCUS16387</name>
</gene>
<reference evidence="1 2" key="1">
    <citation type="submission" date="2018-11" db="EMBL/GenBank/DDBJ databases">
        <authorList>
            <consortium name="Pathogen Informatics"/>
        </authorList>
    </citation>
    <scope>NUCLEOTIDE SEQUENCE [LARGE SCALE GENOMIC DNA]</scope>
    <source>
        <strain evidence="1 2">MHpl1</strain>
    </source>
</reference>